<dbReference type="AlphaFoldDB" id="A0A086K6V6"/>
<dbReference type="OrthoDB" id="331407at2759"/>
<accession>A0A086K6V6</accession>
<protein>
    <submittedName>
        <fullName evidence="1">Uncharacterized protein</fullName>
    </submittedName>
</protein>
<dbReference type="VEuPathDB" id="ToxoDB:TGDOM2_286650"/>
<dbReference type="EMBL" id="AHZU02000792">
    <property type="protein sequence ID" value="KFG40124.1"/>
    <property type="molecule type" value="Genomic_DNA"/>
</dbReference>
<gene>
    <name evidence="1" type="ORF">TGDOM2_286650</name>
</gene>
<organism evidence="1 2">
    <name type="scientific">Toxoplasma gondii GAB2-2007-GAL-DOM2</name>
    <dbReference type="NCBI Taxonomy" id="1130820"/>
    <lineage>
        <taxon>Eukaryota</taxon>
        <taxon>Sar</taxon>
        <taxon>Alveolata</taxon>
        <taxon>Apicomplexa</taxon>
        <taxon>Conoidasida</taxon>
        <taxon>Coccidia</taxon>
        <taxon>Eucoccidiorida</taxon>
        <taxon>Eimeriorina</taxon>
        <taxon>Sarcocystidae</taxon>
        <taxon>Toxoplasma</taxon>
    </lineage>
</organism>
<name>A0A086K6V6_TOXGO</name>
<evidence type="ECO:0000313" key="2">
    <source>
        <dbReference type="Proteomes" id="UP000028837"/>
    </source>
</evidence>
<proteinExistence type="predicted"/>
<reference evidence="1 2" key="1">
    <citation type="submission" date="2014-02" db="EMBL/GenBank/DDBJ databases">
        <authorList>
            <person name="Sibley D."/>
            <person name="Venepally P."/>
            <person name="Karamycheva S."/>
            <person name="Hadjithomas M."/>
            <person name="Khan A."/>
            <person name="Brunk B."/>
            <person name="Roos D."/>
            <person name="Caler E."/>
            <person name="Lorenzi H."/>
        </authorList>
    </citation>
    <scope>NUCLEOTIDE SEQUENCE [LARGE SCALE GENOMIC DNA]</scope>
    <source>
        <strain evidence="1 2">GAB2-2007-GAL-DOM2</strain>
    </source>
</reference>
<evidence type="ECO:0000313" key="1">
    <source>
        <dbReference type="EMBL" id="KFG40124.1"/>
    </source>
</evidence>
<comment type="caution">
    <text evidence="1">The sequence shown here is derived from an EMBL/GenBank/DDBJ whole genome shotgun (WGS) entry which is preliminary data.</text>
</comment>
<sequence length="185" mass="20235">MMQLCFDSRWGQRSTRWAAPVHYSHVVATCASSVAATNEMSVSEEAGINLNKIYLKVLVNTGVRTVGAVVLSAVPAMLCLRSPGARMFFVGATGGAVGGWNLHIADTILKDPLKHKNAIPKAATVAECAEELRREYYEALRRGFDFNRLSKGLEWMKDSLINVWKTTLSSSSTTTPGGNQDTKRE</sequence>
<dbReference type="Proteomes" id="UP000028837">
    <property type="component" value="Unassembled WGS sequence"/>
</dbReference>